<organism evidence="1 2">
    <name type="scientific">Euplotes crassus</name>
    <dbReference type="NCBI Taxonomy" id="5936"/>
    <lineage>
        <taxon>Eukaryota</taxon>
        <taxon>Sar</taxon>
        <taxon>Alveolata</taxon>
        <taxon>Ciliophora</taxon>
        <taxon>Intramacronucleata</taxon>
        <taxon>Spirotrichea</taxon>
        <taxon>Hypotrichia</taxon>
        <taxon>Euplotida</taxon>
        <taxon>Euplotidae</taxon>
        <taxon>Moneuplotes</taxon>
    </lineage>
</organism>
<evidence type="ECO:0000313" key="1">
    <source>
        <dbReference type="EMBL" id="CAI2369407.1"/>
    </source>
</evidence>
<dbReference type="EMBL" id="CAMPGE010010559">
    <property type="protein sequence ID" value="CAI2369407.1"/>
    <property type="molecule type" value="Genomic_DNA"/>
</dbReference>
<dbReference type="Proteomes" id="UP001295684">
    <property type="component" value="Unassembled WGS sequence"/>
</dbReference>
<comment type="caution">
    <text evidence="1">The sequence shown here is derived from an EMBL/GenBank/DDBJ whole genome shotgun (WGS) entry which is preliminary data.</text>
</comment>
<reference evidence="1" key="1">
    <citation type="submission" date="2023-07" db="EMBL/GenBank/DDBJ databases">
        <authorList>
            <consortium name="AG Swart"/>
            <person name="Singh M."/>
            <person name="Singh A."/>
            <person name="Seah K."/>
            <person name="Emmerich C."/>
        </authorList>
    </citation>
    <scope>NUCLEOTIDE SEQUENCE</scope>
    <source>
        <strain evidence="1">DP1</strain>
    </source>
</reference>
<accession>A0AAD1UIL5</accession>
<evidence type="ECO:0000313" key="2">
    <source>
        <dbReference type="Proteomes" id="UP001295684"/>
    </source>
</evidence>
<gene>
    <name evidence="1" type="ORF">ECRASSUSDP1_LOCUS10706</name>
</gene>
<sequence length="341" mass="39816">MFSVNYEFYTQERVIRYTPPTLKQKRKEYRQDRIEESNFLLDGEENVDSDVSSEKKIINIIPNSRIKITEKFNESGSRLGERKISATPKLDCDMRPKVYQLRSRDNERVSKYNSFGAMKNVIPNVRICNSSRANYGNQLQTEPITTSRAQDSYEDSDEYWFGENKHDRNVSMAGNGILPSQVIFGSDHGIQIVNPDTEDYDTIVSHQLSQKTFRASTQKLPTPCFNNASNKKSKMRRPRNEVRSKNNLVKNETMKLQFMNENKENVIFNSRKSFYQKTQKSSVNTMMKTMNNLKFIPRMPLQSISTSNCVDFYKVSSTQEKNICKFKKSTSRKKFKKVMHR</sequence>
<keyword evidence="2" id="KW-1185">Reference proteome</keyword>
<name>A0AAD1UIL5_EUPCR</name>
<dbReference type="AlphaFoldDB" id="A0AAD1UIL5"/>
<protein>
    <submittedName>
        <fullName evidence="1">Uncharacterized protein</fullName>
    </submittedName>
</protein>
<proteinExistence type="predicted"/>